<feature type="domain" description="Ubiquitin fusion degradation protein UFD1 N-terminal subdomain 2" evidence="6">
    <location>
        <begin position="150"/>
        <end position="226"/>
    </location>
</feature>
<dbReference type="InterPro" id="IPR055418">
    <property type="entry name" value="UFD1_N2"/>
</dbReference>
<dbReference type="Pfam" id="PF24503">
    <property type="entry name" value="DUF7590"/>
    <property type="match status" value="1"/>
</dbReference>
<dbReference type="GO" id="GO:0031593">
    <property type="term" value="F:polyubiquitin modification-dependent protein binding"/>
    <property type="evidence" value="ECO:0007669"/>
    <property type="project" value="TreeGrafter"/>
</dbReference>
<accession>A0A0M8N508</accession>
<dbReference type="InterPro" id="IPR042299">
    <property type="entry name" value="Ufd1-like_Nn"/>
</dbReference>
<dbReference type="InterPro" id="IPR056012">
    <property type="entry name" value="DUF7590"/>
</dbReference>
<dbReference type="Pfam" id="PF16558">
    <property type="entry name" value="AZUL"/>
    <property type="match status" value="1"/>
</dbReference>
<dbReference type="Gene3D" id="3.10.330.10">
    <property type="match status" value="1"/>
</dbReference>
<dbReference type="STRING" id="150374.A0A0M8N508"/>
<name>A0A0M8N508_ESCWE</name>
<dbReference type="InterPro" id="IPR042556">
    <property type="entry name" value="AZUL_sf"/>
</dbReference>
<evidence type="ECO:0000313" key="8">
    <source>
        <dbReference type="Proteomes" id="UP000053831"/>
    </source>
</evidence>
<dbReference type="Gene3D" id="6.10.130.10">
    <property type="entry name" value="Ubiquitin-protein ligase E3A, N-terminal zinc-binding domain (AZUL)"/>
    <property type="match status" value="1"/>
</dbReference>
<proteinExistence type="inferred from homology"/>
<evidence type="ECO:0000259" key="4">
    <source>
        <dbReference type="Pfam" id="PF16558"/>
    </source>
</evidence>
<evidence type="ECO:0000256" key="2">
    <source>
        <dbReference type="ARBA" id="ARBA00022786"/>
    </source>
</evidence>
<feature type="domain" description="Ubiquitin fusion degradation protein UFD1 N-terminal subdomain 1" evidence="3">
    <location>
        <begin position="64"/>
        <end position="115"/>
    </location>
</feature>
<gene>
    <name evidence="7" type="ORF">ESCO_005645</name>
</gene>
<dbReference type="InterPro" id="IPR055417">
    <property type="entry name" value="UFD1_N1"/>
</dbReference>
<dbReference type="AlphaFoldDB" id="A0A0M8N508"/>
<dbReference type="Proteomes" id="UP000053831">
    <property type="component" value="Unassembled WGS sequence"/>
</dbReference>
<dbReference type="EMBL" id="LGSR01000019">
    <property type="protein sequence ID" value="KOS19991.1"/>
    <property type="molecule type" value="Genomic_DNA"/>
</dbReference>
<evidence type="ECO:0000256" key="1">
    <source>
        <dbReference type="ARBA" id="ARBA00006043"/>
    </source>
</evidence>
<keyword evidence="8" id="KW-1185">Reference proteome</keyword>
<evidence type="ECO:0000259" key="6">
    <source>
        <dbReference type="Pfam" id="PF24842"/>
    </source>
</evidence>
<comment type="similarity">
    <text evidence="1">Belongs to the UFD1 family.</text>
</comment>
<comment type="caution">
    <text evidence="7">The sequence shown here is derived from an EMBL/GenBank/DDBJ whole genome shotgun (WGS) entry which is preliminary data.</text>
</comment>
<dbReference type="Pfam" id="PF03152">
    <property type="entry name" value="UFD1_N1"/>
    <property type="match status" value="1"/>
</dbReference>
<reference evidence="7 8" key="1">
    <citation type="submission" date="2015-07" db="EMBL/GenBank/DDBJ databases">
        <title>The genome of the fungus Escovopsis weberi, a specialized disease agent of ant agriculture.</title>
        <authorList>
            <person name="de Man T.J."/>
            <person name="Stajich J.E."/>
            <person name="Kubicek C.P."/>
            <person name="Chenthamara K."/>
            <person name="Atanasova L."/>
            <person name="Druzhinina I.S."/>
            <person name="Birnbaum S."/>
            <person name="Barribeau S.M."/>
            <person name="Teiling C."/>
            <person name="Suen G."/>
            <person name="Currie C."/>
            <person name="Gerardo N.M."/>
        </authorList>
    </citation>
    <scope>NUCLEOTIDE SEQUENCE [LARGE SCALE GENOMIC DNA]</scope>
</reference>
<organism evidence="7 8">
    <name type="scientific">Escovopsis weberi</name>
    <dbReference type="NCBI Taxonomy" id="150374"/>
    <lineage>
        <taxon>Eukaryota</taxon>
        <taxon>Fungi</taxon>
        <taxon>Dikarya</taxon>
        <taxon>Ascomycota</taxon>
        <taxon>Pezizomycotina</taxon>
        <taxon>Sordariomycetes</taxon>
        <taxon>Hypocreomycetidae</taxon>
        <taxon>Hypocreales</taxon>
        <taxon>Hypocreaceae</taxon>
        <taxon>Escovopsis</taxon>
    </lineage>
</organism>
<sequence>MAETAPLKWSGSFAILPHTAPSCRDLSGDKIILPPSVLEQLLTAASLVSRQGPEWGAALNADNSAHLPNPLVFRLSSSKGDKVVFAGIREFSAPEGTIGLSPFLLEALDVKPDDCTSQSGDSQDDAIDLTTASGHSEPVRLGVQVVSLPKGTFVRLRPLEAGYDPDDWKPLLERQLRQNFTSLTFNTTLSVGGVRGEEFKLLIDKLAPEGSAVCVVDTDLEVEIEALNEEQARETLRQRIARGQTATGNGSSKGGELDIWKDADGHVAPGEYVDYVLPSWDRSQNLSITLQWVDDERCLDLFATPKSREQRALPRDSVHVFGDFSQPHQGSKTISISPTNIALEGAESILISVHGYLDPETTKEPARAMSYTIRARISPPRGNDPAEPIVLSEPDDQPISPDDERCGNCFQWVPKRTMVLHHNFCLRNNVLCPLCKSVFKKISPEWESHWHCEHDEAHGNSPASKARHEFVYHSQHRCPSCDFSTNSLPDLARHRTSVCPQKIILCRFCHLEVPQEGDPLNPSPEVVMSGMTAHELADGSRTTECHLCDKIVRLRDMETHMKHHELDKSTRLKPLICRNVLCGRTLFGVGPRGKIGSYMTPIKEPGNDLGFCSVCFGPLYVSLNDPDGRAMRRRIERRYLGQLLSGCQKPYCLNQWCKTGRSNTGTEAGTTSPSRAVQPLVAGALDPGEPAYFCVDEDSQMGRKVAEMVAAERAWDLEWCVAAAEVEKHQADRMRDWLHAWAPRRQK</sequence>
<dbReference type="GO" id="GO:0034098">
    <property type="term" value="C:VCP-NPL4-UFD1 AAA ATPase complex"/>
    <property type="evidence" value="ECO:0007669"/>
    <property type="project" value="TreeGrafter"/>
</dbReference>
<dbReference type="PANTHER" id="PTHR12555:SF15">
    <property type="entry name" value="FUSION DEGRADATION PROTEIN (UFD1), PUTATIVE (AFU_ORTHOLOGUE AFUA_4G04640)-RELATED"/>
    <property type="match status" value="1"/>
</dbReference>
<feature type="domain" description="DUF7590" evidence="5">
    <location>
        <begin position="250"/>
        <end position="377"/>
    </location>
</feature>
<feature type="domain" description="Ubiquitin-protein ligase E3A N-terminal zinc-binding" evidence="4">
    <location>
        <begin position="637"/>
        <end position="675"/>
    </location>
</feature>
<dbReference type="Pfam" id="PF24842">
    <property type="entry name" value="UFD1_N2"/>
    <property type="match status" value="1"/>
</dbReference>
<dbReference type="GO" id="GO:0036503">
    <property type="term" value="P:ERAD pathway"/>
    <property type="evidence" value="ECO:0007669"/>
    <property type="project" value="TreeGrafter"/>
</dbReference>
<evidence type="ECO:0000313" key="7">
    <source>
        <dbReference type="EMBL" id="KOS19991.1"/>
    </source>
</evidence>
<keyword evidence="2" id="KW-0833">Ubl conjugation pathway</keyword>
<evidence type="ECO:0000259" key="5">
    <source>
        <dbReference type="Pfam" id="PF24503"/>
    </source>
</evidence>
<dbReference type="InterPro" id="IPR004854">
    <property type="entry name" value="Ufd1-like"/>
</dbReference>
<dbReference type="GO" id="GO:0006511">
    <property type="term" value="P:ubiquitin-dependent protein catabolic process"/>
    <property type="evidence" value="ECO:0007669"/>
    <property type="project" value="InterPro"/>
</dbReference>
<dbReference type="OrthoDB" id="193703at2759"/>
<protein>
    <submittedName>
        <fullName evidence="7">Ubiquitin fusion degradation protein 1</fullName>
    </submittedName>
</protein>
<dbReference type="Pfam" id="PF23580">
    <property type="entry name" value="Znf_XAF1_N"/>
    <property type="match status" value="1"/>
</dbReference>
<dbReference type="Gene3D" id="2.40.40.50">
    <property type="entry name" value="Ubiquitin fusion degradation protein UFD1, N-terminal domain"/>
    <property type="match status" value="1"/>
</dbReference>
<dbReference type="PANTHER" id="PTHR12555">
    <property type="entry name" value="UBIQUITIN FUSION DEGRADATON PROTEIN 1"/>
    <property type="match status" value="1"/>
</dbReference>
<evidence type="ECO:0000259" key="3">
    <source>
        <dbReference type="Pfam" id="PF03152"/>
    </source>
</evidence>
<dbReference type="InterPro" id="IPR032353">
    <property type="entry name" value="AZUL"/>
</dbReference>